<reference evidence="3 4" key="1">
    <citation type="submission" date="2019-05" db="EMBL/GenBank/DDBJ databases">
        <title>Emergence of the Ug99 lineage of the wheat stem rust pathogen through somatic hybridization.</title>
        <authorList>
            <person name="Li F."/>
            <person name="Upadhyaya N.M."/>
            <person name="Sperschneider J."/>
            <person name="Matny O."/>
            <person name="Nguyen-Phuc H."/>
            <person name="Mago R."/>
            <person name="Raley C."/>
            <person name="Miller M.E."/>
            <person name="Silverstein K.A.T."/>
            <person name="Henningsen E."/>
            <person name="Hirsch C.D."/>
            <person name="Visser B."/>
            <person name="Pretorius Z.A."/>
            <person name="Steffenson B.J."/>
            <person name="Schwessinger B."/>
            <person name="Dodds P.N."/>
            <person name="Figueroa M."/>
        </authorList>
    </citation>
    <scope>NUCLEOTIDE SEQUENCE [LARGE SCALE GENOMIC DNA]</scope>
    <source>
        <strain evidence="3 4">Ug99</strain>
    </source>
</reference>
<evidence type="ECO:0000313" key="4">
    <source>
        <dbReference type="Proteomes" id="UP000325313"/>
    </source>
</evidence>
<name>A0A5B0QM07_PUCGR</name>
<sequence>MWTLLPTLQYSLSFVLLIRLEPPSGVTLKCRGIIALTNIVKELHLCTVSLHPSSLLPPSPISTTTQTNTPSQN</sequence>
<accession>A0A5B0QM07</accession>
<feature type="region of interest" description="Disordered" evidence="1">
    <location>
        <begin position="53"/>
        <end position="73"/>
    </location>
</feature>
<comment type="caution">
    <text evidence="3">The sequence shown here is derived from an EMBL/GenBank/DDBJ whole genome shotgun (WGS) entry which is preliminary data.</text>
</comment>
<organism evidence="3 4">
    <name type="scientific">Puccinia graminis f. sp. tritici</name>
    <dbReference type="NCBI Taxonomy" id="56615"/>
    <lineage>
        <taxon>Eukaryota</taxon>
        <taxon>Fungi</taxon>
        <taxon>Dikarya</taxon>
        <taxon>Basidiomycota</taxon>
        <taxon>Pucciniomycotina</taxon>
        <taxon>Pucciniomycetes</taxon>
        <taxon>Pucciniales</taxon>
        <taxon>Pucciniaceae</taxon>
        <taxon>Puccinia</taxon>
    </lineage>
</organism>
<dbReference type="AlphaFoldDB" id="A0A5B0QM07"/>
<feature type="chain" id="PRO_5023032179" evidence="2">
    <location>
        <begin position="21"/>
        <end position="73"/>
    </location>
</feature>
<evidence type="ECO:0000256" key="1">
    <source>
        <dbReference type="SAM" id="MobiDB-lite"/>
    </source>
</evidence>
<dbReference type="Proteomes" id="UP000325313">
    <property type="component" value="Unassembled WGS sequence"/>
</dbReference>
<feature type="compositionally biased region" description="Low complexity" evidence="1">
    <location>
        <begin position="61"/>
        <end position="73"/>
    </location>
</feature>
<evidence type="ECO:0000313" key="3">
    <source>
        <dbReference type="EMBL" id="KAA1114199.1"/>
    </source>
</evidence>
<evidence type="ECO:0000256" key="2">
    <source>
        <dbReference type="SAM" id="SignalP"/>
    </source>
</evidence>
<protein>
    <submittedName>
        <fullName evidence="3">Uncharacterized protein</fullName>
    </submittedName>
</protein>
<keyword evidence="2" id="KW-0732">Signal</keyword>
<gene>
    <name evidence="3" type="ORF">PGTUg99_028866</name>
</gene>
<feature type="signal peptide" evidence="2">
    <location>
        <begin position="1"/>
        <end position="20"/>
    </location>
</feature>
<dbReference type="EMBL" id="VDEP01000273">
    <property type="protein sequence ID" value="KAA1114199.1"/>
    <property type="molecule type" value="Genomic_DNA"/>
</dbReference>
<proteinExistence type="predicted"/>